<name>A0A0F4GQZ0_9PEZI</name>
<sequence>MARVFRQSIIDDKLTVDIAALYSPQVWTPLTEQTLLDLVADPKSWNGREKYMLPLCDFLNSIAEEVRTESPVRMRVEAEASRPFPLLELPNDIRVRIHDVIAAQMLPKHSSLRDRPLIQTHSNATQGWNQDLLVVPFTQVSKQLRLEFLPRWHRVVELNFDVTGTQYDPDLIDEWIGVFGPSRVPLTRSFTFEFGDDIVRLELRGCPSQTVFGHRLHHEQDQT</sequence>
<evidence type="ECO:0008006" key="3">
    <source>
        <dbReference type="Google" id="ProtNLM"/>
    </source>
</evidence>
<reference evidence="1 2" key="1">
    <citation type="submission" date="2015-03" db="EMBL/GenBank/DDBJ databases">
        <title>RNA-seq based gene annotation and comparative genomics of four Zymoseptoria species reveal species-specific pathogenicity related genes and transposable element activity.</title>
        <authorList>
            <person name="Grandaubert J."/>
            <person name="Bhattacharyya A."/>
            <person name="Stukenbrock E.H."/>
        </authorList>
    </citation>
    <scope>NUCLEOTIDE SEQUENCE [LARGE SCALE GENOMIC DNA]</scope>
    <source>
        <strain evidence="1 2">Zb18110</strain>
    </source>
</reference>
<dbReference type="OrthoDB" id="3650883at2759"/>
<evidence type="ECO:0000313" key="1">
    <source>
        <dbReference type="EMBL" id="KJX99874.1"/>
    </source>
</evidence>
<comment type="caution">
    <text evidence="1">The sequence shown here is derived from an EMBL/GenBank/DDBJ whole genome shotgun (WGS) entry which is preliminary data.</text>
</comment>
<protein>
    <recommendedName>
        <fullName evidence="3">F-box domain-containing protein</fullName>
    </recommendedName>
</protein>
<dbReference type="EMBL" id="LAFY01000340">
    <property type="protein sequence ID" value="KJX99874.1"/>
    <property type="molecule type" value="Genomic_DNA"/>
</dbReference>
<dbReference type="Proteomes" id="UP000033647">
    <property type="component" value="Unassembled WGS sequence"/>
</dbReference>
<accession>A0A0F4GQZ0</accession>
<dbReference type="AlphaFoldDB" id="A0A0F4GQZ0"/>
<proteinExistence type="predicted"/>
<keyword evidence="2" id="KW-1185">Reference proteome</keyword>
<evidence type="ECO:0000313" key="2">
    <source>
        <dbReference type="Proteomes" id="UP000033647"/>
    </source>
</evidence>
<organism evidence="1 2">
    <name type="scientific">Zymoseptoria brevis</name>
    <dbReference type="NCBI Taxonomy" id="1047168"/>
    <lineage>
        <taxon>Eukaryota</taxon>
        <taxon>Fungi</taxon>
        <taxon>Dikarya</taxon>
        <taxon>Ascomycota</taxon>
        <taxon>Pezizomycotina</taxon>
        <taxon>Dothideomycetes</taxon>
        <taxon>Dothideomycetidae</taxon>
        <taxon>Mycosphaerellales</taxon>
        <taxon>Mycosphaerellaceae</taxon>
        <taxon>Zymoseptoria</taxon>
    </lineage>
</organism>
<gene>
    <name evidence="1" type="ORF">TI39_contig348g00041</name>
</gene>